<name>A0A7Z7LEU5_9BACT</name>
<reference evidence="1 2" key="1">
    <citation type="submission" date="2017-01" db="EMBL/GenBank/DDBJ databases">
        <authorList>
            <person name="Erauso G."/>
        </authorList>
    </citation>
    <scope>NUCLEOTIDE SEQUENCE [LARGE SCALE GENOMIC DNA]</scope>
    <source>
        <strain evidence="1">MESINF1</strain>
    </source>
</reference>
<evidence type="ECO:0000313" key="1">
    <source>
        <dbReference type="EMBL" id="SSC12055.1"/>
    </source>
</evidence>
<keyword evidence="2" id="KW-1185">Reference proteome</keyword>
<dbReference type="EMBL" id="LS974202">
    <property type="protein sequence ID" value="SSC12055.1"/>
    <property type="molecule type" value="Genomic_DNA"/>
</dbReference>
<dbReference type="KEGG" id="minf:MESINF_0606"/>
<protein>
    <submittedName>
        <fullName evidence="1">Uncharacterized protein</fullName>
    </submittedName>
</protein>
<proteinExistence type="predicted"/>
<dbReference type="AlphaFoldDB" id="A0A7Z7LEU5"/>
<dbReference type="RefSeq" id="WP_169698458.1">
    <property type="nucleotide sequence ID" value="NZ_LS974202.1"/>
</dbReference>
<sequence length="55" mass="6616">MKRWKVWGSYEYILLSPEDSKRREKAIKYFDSKGKLVAVQILRKSEELGQLRFPI</sequence>
<evidence type="ECO:0000313" key="2">
    <source>
        <dbReference type="Proteomes" id="UP000250796"/>
    </source>
</evidence>
<dbReference type="Proteomes" id="UP000250796">
    <property type="component" value="Chromosome MESINF"/>
</dbReference>
<gene>
    <name evidence="1" type="ORF">MESINF_0606</name>
</gene>
<accession>A0A7Z7LEU5</accession>
<organism evidence="1 2">
    <name type="scientific">Mesotoga infera</name>
    <dbReference type="NCBI Taxonomy" id="1236046"/>
    <lineage>
        <taxon>Bacteria</taxon>
        <taxon>Thermotogati</taxon>
        <taxon>Thermotogota</taxon>
        <taxon>Thermotogae</taxon>
        <taxon>Kosmotogales</taxon>
        <taxon>Kosmotogaceae</taxon>
        <taxon>Mesotoga</taxon>
    </lineage>
</organism>